<feature type="region of interest" description="Disordered" evidence="1">
    <location>
        <begin position="1"/>
        <end position="21"/>
    </location>
</feature>
<comment type="caution">
    <text evidence="2">The sequence shown here is derived from an EMBL/GenBank/DDBJ whole genome shotgun (WGS) entry which is preliminary data.</text>
</comment>
<evidence type="ECO:0000256" key="1">
    <source>
        <dbReference type="SAM" id="MobiDB-lite"/>
    </source>
</evidence>
<dbReference type="SUPFAM" id="SSF52047">
    <property type="entry name" value="RNI-like"/>
    <property type="match status" value="1"/>
</dbReference>
<evidence type="ECO:0000313" key="3">
    <source>
        <dbReference type="Proteomes" id="UP001215280"/>
    </source>
</evidence>
<evidence type="ECO:0000313" key="2">
    <source>
        <dbReference type="EMBL" id="KAJ7728570.1"/>
    </source>
</evidence>
<sequence length="539" mass="60927">MSDLHHPPDVHGSLLRNSDPTTQNFVATARERLDALRAQEAALKARSAGLLESATTAFLAEASALKAQRMSAFREEAQVILEESSSLREDIRALEQSISAHNSLLNSVLPAVRTPPEILCEIFRWTSPRVGIVGRHRPVARAPWWLTHICRHWRAVARGDGALWCHIVLDTKFASHGTHESRYPLAALETQLELSAAFPLDIIFYTESFHPHDINLLGALVRHSNRWERLYIPAVVLPSISGRIRGNLTKLHHLQITPYMQEYPTEFRNIFAGAPQLREALLPRSPAFSLPWHQLTRLRVESEAEFLLEILPKLPNIVNWEITVIGDDTGMPSASDTNVVLPYLQQLVLHGYGDWFLHFLETPKLASLEVDWSTDSIPQFLRHSQCHVKALKLHWCFSELAALRELLRRVPTLSHLELDFCIQDDDAPSEAQEALIPQYFHAMKATGSSTPLCPQLTSMDVVFPGYPTPSFMAEGFCEMVESRWNLPTSMCSLMRVRISPDALESYSVWQRFDAMRRAGLDVNNLYADNDEEIESDSSA</sequence>
<accession>A0AAD7HUD9</accession>
<name>A0AAD7HUD9_9AGAR</name>
<dbReference type="EMBL" id="JARJLG010000204">
    <property type="protein sequence ID" value="KAJ7728570.1"/>
    <property type="molecule type" value="Genomic_DNA"/>
</dbReference>
<keyword evidence="3" id="KW-1185">Reference proteome</keyword>
<dbReference type="Proteomes" id="UP001215280">
    <property type="component" value="Unassembled WGS sequence"/>
</dbReference>
<gene>
    <name evidence="2" type="ORF">DFH07DRAFT_221708</name>
</gene>
<reference evidence="2" key="1">
    <citation type="submission" date="2023-03" db="EMBL/GenBank/DDBJ databases">
        <title>Massive genome expansion in bonnet fungi (Mycena s.s.) driven by repeated elements and novel gene families across ecological guilds.</title>
        <authorList>
            <consortium name="Lawrence Berkeley National Laboratory"/>
            <person name="Harder C.B."/>
            <person name="Miyauchi S."/>
            <person name="Viragh M."/>
            <person name="Kuo A."/>
            <person name="Thoen E."/>
            <person name="Andreopoulos B."/>
            <person name="Lu D."/>
            <person name="Skrede I."/>
            <person name="Drula E."/>
            <person name="Henrissat B."/>
            <person name="Morin E."/>
            <person name="Kohler A."/>
            <person name="Barry K."/>
            <person name="LaButti K."/>
            <person name="Morin E."/>
            <person name="Salamov A."/>
            <person name="Lipzen A."/>
            <person name="Mereny Z."/>
            <person name="Hegedus B."/>
            <person name="Baldrian P."/>
            <person name="Stursova M."/>
            <person name="Weitz H."/>
            <person name="Taylor A."/>
            <person name="Grigoriev I.V."/>
            <person name="Nagy L.G."/>
            <person name="Martin F."/>
            <person name="Kauserud H."/>
        </authorList>
    </citation>
    <scope>NUCLEOTIDE SEQUENCE</scope>
    <source>
        <strain evidence="2">CBHHK188m</strain>
    </source>
</reference>
<dbReference type="Gene3D" id="3.80.10.10">
    <property type="entry name" value="Ribonuclease Inhibitor"/>
    <property type="match status" value="1"/>
</dbReference>
<proteinExistence type="predicted"/>
<organism evidence="2 3">
    <name type="scientific">Mycena maculata</name>
    <dbReference type="NCBI Taxonomy" id="230809"/>
    <lineage>
        <taxon>Eukaryota</taxon>
        <taxon>Fungi</taxon>
        <taxon>Dikarya</taxon>
        <taxon>Basidiomycota</taxon>
        <taxon>Agaricomycotina</taxon>
        <taxon>Agaricomycetes</taxon>
        <taxon>Agaricomycetidae</taxon>
        <taxon>Agaricales</taxon>
        <taxon>Marasmiineae</taxon>
        <taxon>Mycenaceae</taxon>
        <taxon>Mycena</taxon>
    </lineage>
</organism>
<dbReference type="AlphaFoldDB" id="A0AAD7HUD9"/>
<protein>
    <recommendedName>
        <fullName evidence="4">F-box domain-containing protein</fullName>
    </recommendedName>
</protein>
<dbReference type="InterPro" id="IPR032675">
    <property type="entry name" value="LRR_dom_sf"/>
</dbReference>
<evidence type="ECO:0008006" key="4">
    <source>
        <dbReference type="Google" id="ProtNLM"/>
    </source>
</evidence>